<evidence type="ECO:0000313" key="2">
    <source>
        <dbReference type="Proteomes" id="UP000295274"/>
    </source>
</evidence>
<evidence type="ECO:0000313" key="1">
    <source>
        <dbReference type="EMBL" id="TDS16931.1"/>
    </source>
</evidence>
<dbReference type="Proteomes" id="UP000295274">
    <property type="component" value="Unassembled WGS sequence"/>
</dbReference>
<sequence>MKHLYHSIWVFFFDDYFLRVTKLPKSKIMLTAIKTKNTVKNVVINTWYKVGEPFLFNQ</sequence>
<reference evidence="1 2" key="1">
    <citation type="submission" date="2019-03" db="EMBL/GenBank/DDBJ databases">
        <title>Genomic Encyclopedia of Type Strains, Phase III (KMG-III): the genomes of soil and plant-associated and newly described type strains.</title>
        <authorList>
            <person name="Whitman W."/>
        </authorList>
    </citation>
    <scope>NUCLEOTIDE SEQUENCE [LARGE SCALE GENOMIC DNA]</scope>
    <source>
        <strain evidence="1 2">CECT 8455</strain>
    </source>
</reference>
<accession>A0A4R7D9J6</accession>
<organism evidence="1 2">
    <name type="scientific">Maribacter caenipelagi</name>
    <dbReference type="NCBI Taxonomy" id="1447781"/>
    <lineage>
        <taxon>Bacteria</taxon>
        <taxon>Pseudomonadati</taxon>
        <taxon>Bacteroidota</taxon>
        <taxon>Flavobacteriia</taxon>
        <taxon>Flavobacteriales</taxon>
        <taxon>Flavobacteriaceae</taxon>
        <taxon>Maribacter</taxon>
    </lineage>
</organism>
<dbReference type="EMBL" id="SNZW01000013">
    <property type="protein sequence ID" value="TDS16931.1"/>
    <property type="molecule type" value="Genomic_DNA"/>
</dbReference>
<proteinExistence type="predicted"/>
<protein>
    <submittedName>
        <fullName evidence="1">Uncharacterized protein</fullName>
    </submittedName>
</protein>
<dbReference type="AlphaFoldDB" id="A0A4R7D9J6"/>
<comment type="caution">
    <text evidence="1">The sequence shown here is derived from an EMBL/GenBank/DDBJ whole genome shotgun (WGS) entry which is preliminary data.</text>
</comment>
<keyword evidence="2" id="KW-1185">Reference proteome</keyword>
<name>A0A4R7D9J6_9FLAO</name>
<gene>
    <name evidence="1" type="ORF">DFQ03_1420</name>
</gene>